<sequence length="398" mass="44780">MAMAYHFLLIFALFNLLFAGNHGALYDEEGYWNSVFPNAPMPKALEDLLSPSDEGNVPSKWIDDDEDPTKNFVPDYLYVGDSTFLKDFDTRPNSLSNPDSEEVPFTKWIDDDEDPNQNFVPNYYYVGDSIKKDDGNPDENPDGFNLIPQTFYVADTTKESKDDHHVKASSKESEVDNSMINSIYFLQKDLRARTKANLPFFVKPAMETKKFLPYTVAESMPFSSDKLPEILKHYSVKAGSMEAKAMNVTIRNCARASSYSIGEDKYCATSFKSFIDMGVTKLGKNIKLLAREIEDGTNSPLFTIGSGVRIMGKKEIVCHSMPYPYVVFLCHSIENTVVYRVPLLGINGGRKASALAVCHLDTSGWDPSHPSFRILKIEPGTLPICHFLYPDTLIWVSK</sequence>
<keyword evidence="1" id="KW-0732">Signal</keyword>
<gene>
    <name evidence="3" type="ORF">COLO4_36493</name>
</gene>
<dbReference type="STRING" id="93759.A0A1R3G8J2"/>
<dbReference type="PANTHER" id="PTHR31236">
    <property type="entry name" value="BURP DOMAIN PROTEIN USPL1-LIKE"/>
    <property type="match status" value="1"/>
</dbReference>
<dbReference type="EMBL" id="AWUE01023259">
    <property type="protein sequence ID" value="OMO54418.1"/>
    <property type="molecule type" value="Genomic_DNA"/>
</dbReference>
<evidence type="ECO:0000313" key="3">
    <source>
        <dbReference type="EMBL" id="OMO54418.1"/>
    </source>
</evidence>
<protein>
    <recommendedName>
        <fullName evidence="2">BURP domain-containing protein</fullName>
    </recommendedName>
</protein>
<dbReference type="InterPro" id="IPR004873">
    <property type="entry name" value="BURP_dom"/>
</dbReference>
<proteinExistence type="predicted"/>
<evidence type="ECO:0000313" key="4">
    <source>
        <dbReference type="Proteomes" id="UP000187203"/>
    </source>
</evidence>
<keyword evidence="4" id="KW-1185">Reference proteome</keyword>
<organism evidence="3 4">
    <name type="scientific">Corchorus olitorius</name>
    <dbReference type="NCBI Taxonomy" id="93759"/>
    <lineage>
        <taxon>Eukaryota</taxon>
        <taxon>Viridiplantae</taxon>
        <taxon>Streptophyta</taxon>
        <taxon>Embryophyta</taxon>
        <taxon>Tracheophyta</taxon>
        <taxon>Spermatophyta</taxon>
        <taxon>Magnoliopsida</taxon>
        <taxon>eudicotyledons</taxon>
        <taxon>Gunneridae</taxon>
        <taxon>Pentapetalae</taxon>
        <taxon>rosids</taxon>
        <taxon>malvids</taxon>
        <taxon>Malvales</taxon>
        <taxon>Malvaceae</taxon>
        <taxon>Grewioideae</taxon>
        <taxon>Apeibeae</taxon>
        <taxon>Corchorus</taxon>
    </lineage>
</organism>
<feature type="signal peptide" evidence="1">
    <location>
        <begin position="1"/>
        <end position="23"/>
    </location>
</feature>
<accession>A0A1R3G8J2</accession>
<dbReference type="OrthoDB" id="10298052at2759"/>
<dbReference type="Pfam" id="PF03181">
    <property type="entry name" value="BURP"/>
    <property type="match status" value="1"/>
</dbReference>
<dbReference type="PROSITE" id="PS51277">
    <property type="entry name" value="BURP"/>
    <property type="match status" value="1"/>
</dbReference>
<feature type="chain" id="PRO_5012548676" description="BURP domain-containing protein" evidence="1">
    <location>
        <begin position="24"/>
        <end position="398"/>
    </location>
</feature>
<evidence type="ECO:0000256" key="1">
    <source>
        <dbReference type="SAM" id="SignalP"/>
    </source>
</evidence>
<dbReference type="AlphaFoldDB" id="A0A1R3G8J2"/>
<evidence type="ECO:0000259" key="2">
    <source>
        <dbReference type="PROSITE" id="PS51277"/>
    </source>
</evidence>
<name>A0A1R3G8J2_9ROSI</name>
<comment type="caution">
    <text evidence="3">The sequence shown here is derived from an EMBL/GenBank/DDBJ whole genome shotgun (WGS) entry which is preliminary data.</text>
</comment>
<dbReference type="Proteomes" id="UP000187203">
    <property type="component" value="Unassembled WGS sequence"/>
</dbReference>
<feature type="domain" description="BURP" evidence="2">
    <location>
        <begin position="184"/>
        <end position="398"/>
    </location>
</feature>
<dbReference type="PANTHER" id="PTHR31236:SF58">
    <property type="entry name" value="POLYGALACTURONASE NON-CATALYTIC SUBUNIT AROGP2-LIKE"/>
    <property type="match status" value="1"/>
</dbReference>
<dbReference type="InterPro" id="IPR044816">
    <property type="entry name" value="BURP"/>
</dbReference>
<reference evidence="4" key="1">
    <citation type="submission" date="2013-09" db="EMBL/GenBank/DDBJ databases">
        <title>Corchorus olitorius genome sequencing.</title>
        <authorList>
            <person name="Alam M."/>
            <person name="Haque M.S."/>
            <person name="Islam M.S."/>
            <person name="Emdad E.M."/>
            <person name="Islam M.M."/>
            <person name="Ahmed B."/>
            <person name="Halim A."/>
            <person name="Hossen Q.M.M."/>
            <person name="Hossain M.Z."/>
            <person name="Ahmed R."/>
            <person name="Khan M.M."/>
            <person name="Islam R."/>
            <person name="Rashid M.M."/>
            <person name="Khan S.A."/>
            <person name="Rahman M.S."/>
            <person name="Alam M."/>
            <person name="Yahiya A.S."/>
            <person name="Khan M.S."/>
            <person name="Azam M.S."/>
            <person name="Haque T."/>
            <person name="Lashkar M.Z.H."/>
            <person name="Akhand A.I."/>
            <person name="Morshed G."/>
            <person name="Roy S."/>
            <person name="Uddin K.S."/>
            <person name="Rabeya T."/>
            <person name="Hossain A.S."/>
            <person name="Chowdhury A."/>
            <person name="Snigdha A.R."/>
            <person name="Mortoza M.S."/>
            <person name="Matin S.A."/>
            <person name="Hoque S.M.E."/>
            <person name="Islam M.K."/>
            <person name="Roy D.K."/>
            <person name="Haider R."/>
            <person name="Moosa M.M."/>
            <person name="Elias S.M."/>
            <person name="Hasan A.M."/>
            <person name="Jahan S."/>
            <person name="Shafiuddin M."/>
            <person name="Mahmood N."/>
            <person name="Shommy N.S."/>
        </authorList>
    </citation>
    <scope>NUCLEOTIDE SEQUENCE [LARGE SCALE GENOMIC DNA]</scope>
    <source>
        <strain evidence="4">cv. O-4</strain>
    </source>
</reference>
<dbReference type="SMART" id="SM01045">
    <property type="entry name" value="BURP"/>
    <property type="match status" value="1"/>
</dbReference>